<dbReference type="AlphaFoldDB" id="A0AA42B5T9"/>
<dbReference type="Gene3D" id="2.40.50.140">
    <property type="entry name" value="Nucleic acid-binding proteins"/>
    <property type="match status" value="1"/>
</dbReference>
<dbReference type="Pfam" id="PF00575">
    <property type="entry name" value="S1"/>
    <property type="match status" value="1"/>
</dbReference>
<evidence type="ECO:0000313" key="2">
    <source>
        <dbReference type="EMBL" id="MCL7021950.1"/>
    </source>
</evidence>
<comment type="caution">
    <text evidence="3">The sequence shown here is derived from an EMBL/GenBank/DDBJ whole genome shotgun (WGS) entry which is preliminary data.</text>
</comment>
<dbReference type="Proteomes" id="UP001177140">
    <property type="component" value="Unassembled WGS sequence"/>
</dbReference>
<dbReference type="GO" id="GO:0003676">
    <property type="term" value="F:nucleic acid binding"/>
    <property type="evidence" value="ECO:0007669"/>
    <property type="project" value="InterPro"/>
</dbReference>
<organism evidence="3 4">
    <name type="scientific">Papaver nudicaule</name>
    <name type="common">Iceland poppy</name>
    <dbReference type="NCBI Taxonomy" id="74823"/>
    <lineage>
        <taxon>Eukaryota</taxon>
        <taxon>Viridiplantae</taxon>
        <taxon>Streptophyta</taxon>
        <taxon>Embryophyta</taxon>
        <taxon>Tracheophyta</taxon>
        <taxon>Spermatophyta</taxon>
        <taxon>Magnoliopsida</taxon>
        <taxon>Ranunculales</taxon>
        <taxon>Papaveraceae</taxon>
        <taxon>Papaveroideae</taxon>
        <taxon>Papaver</taxon>
    </lineage>
</organism>
<evidence type="ECO:0000313" key="4">
    <source>
        <dbReference type="Proteomes" id="UP001177140"/>
    </source>
</evidence>
<reference evidence="3" key="1">
    <citation type="submission" date="2022-03" db="EMBL/GenBank/DDBJ databases">
        <title>A functionally conserved STORR gene fusion in Papaver species that diverged 16.8 million years ago.</title>
        <authorList>
            <person name="Catania T."/>
        </authorList>
    </citation>
    <scope>NUCLEOTIDE SEQUENCE</scope>
    <source>
        <strain evidence="3">S-191538</strain>
    </source>
</reference>
<protein>
    <recommendedName>
        <fullName evidence="1">S1 motif domain-containing protein</fullName>
    </recommendedName>
</protein>
<dbReference type="InterPro" id="IPR012340">
    <property type="entry name" value="NA-bd_OB-fold"/>
</dbReference>
<dbReference type="PROSITE" id="PS50126">
    <property type="entry name" value="S1"/>
    <property type="match status" value="1"/>
</dbReference>
<dbReference type="SUPFAM" id="SSF50249">
    <property type="entry name" value="Nucleic acid-binding proteins"/>
    <property type="match status" value="1"/>
</dbReference>
<keyword evidence="4" id="KW-1185">Reference proteome</keyword>
<evidence type="ECO:0000259" key="1">
    <source>
        <dbReference type="PROSITE" id="PS50126"/>
    </source>
</evidence>
<dbReference type="EMBL" id="JAJJMA010006443">
    <property type="protein sequence ID" value="MCL7021950.1"/>
    <property type="molecule type" value="Genomic_DNA"/>
</dbReference>
<sequence>IKSIQENKAARVGEVYEGVVISVGKFGVWVKFNGDEEGLLPFSELPSEQFARLM</sequence>
<gene>
    <name evidence="3" type="ORF">MKW94_004098</name>
    <name evidence="2" type="ORF">MKW94_010945</name>
</gene>
<dbReference type="EMBL" id="JAJJMA010341398">
    <property type="protein sequence ID" value="MCL7051691.1"/>
    <property type="molecule type" value="Genomic_DNA"/>
</dbReference>
<evidence type="ECO:0000313" key="3">
    <source>
        <dbReference type="EMBL" id="MCL7051691.1"/>
    </source>
</evidence>
<dbReference type="InterPro" id="IPR003029">
    <property type="entry name" value="S1_domain"/>
</dbReference>
<name>A0AA42B5T9_PAPNU</name>
<proteinExistence type="predicted"/>
<accession>A0AA42B5T9</accession>
<feature type="non-terminal residue" evidence="3">
    <location>
        <position position="54"/>
    </location>
</feature>
<feature type="domain" description="S1 motif" evidence="1">
    <location>
        <begin position="13"/>
        <end position="54"/>
    </location>
</feature>
<feature type="non-terminal residue" evidence="3">
    <location>
        <position position="1"/>
    </location>
</feature>